<proteinExistence type="predicted"/>
<dbReference type="RefSeq" id="WP_190116404.1">
    <property type="nucleotide sequence ID" value="NZ_BMVR01000005.1"/>
</dbReference>
<feature type="chain" id="PRO_5047446623" description="DUF916 domain-containing protein" evidence="2">
    <location>
        <begin position="38"/>
        <end position="325"/>
    </location>
</feature>
<evidence type="ECO:0000256" key="2">
    <source>
        <dbReference type="SAM" id="SignalP"/>
    </source>
</evidence>
<evidence type="ECO:0008006" key="5">
    <source>
        <dbReference type="Google" id="ProtNLM"/>
    </source>
</evidence>
<comment type="caution">
    <text evidence="3">The sequence shown here is derived from an EMBL/GenBank/DDBJ whole genome shotgun (WGS) entry which is preliminary data.</text>
</comment>
<accession>A0ABS0XD30</accession>
<keyword evidence="1" id="KW-0472">Membrane</keyword>
<dbReference type="EMBL" id="JAEKOZ010000020">
    <property type="protein sequence ID" value="MBJ3810844.1"/>
    <property type="molecule type" value="Genomic_DNA"/>
</dbReference>
<keyword evidence="2" id="KW-0732">Signal</keyword>
<name>A0ABS0XD30_9ACTN</name>
<evidence type="ECO:0000313" key="4">
    <source>
        <dbReference type="Proteomes" id="UP000634780"/>
    </source>
</evidence>
<keyword evidence="1" id="KW-0812">Transmembrane</keyword>
<gene>
    <name evidence="3" type="ORF">JGB26_27745</name>
</gene>
<feature type="signal peptide" evidence="2">
    <location>
        <begin position="1"/>
        <end position="37"/>
    </location>
</feature>
<protein>
    <recommendedName>
        <fullName evidence="5">DUF916 domain-containing protein</fullName>
    </recommendedName>
</protein>
<organism evidence="3 4">
    <name type="scientific">Streptomyces flavofungini</name>
    <dbReference type="NCBI Taxonomy" id="68200"/>
    <lineage>
        <taxon>Bacteria</taxon>
        <taxon>Bacillati</taxon>
        <taxon>Actinomycetota</taxon>
        <taxon>Actinomycetes</taxon>
        <taxon>Kitasatosporales</taxon>
        <taxon>Streptomycetaceae</taxon>
        <taxon>Streptomyces</taxon>
    </lineage>
</organism>
<keyword evidence="1" id="KW-1133">Transmembrane helix</keyword>
<reference evidence="3 4" key="1">
    <citation type="submission" date="2020-12" db="EMBL/GenBank/DDBJ databases">
        <title>Streptomyces typhae sp. nov., a novel endophytic actinomycete isolated from the root of cattail pollen (Typha angustifolia L.).</title>
        <authorList>
            <person name="Peng C."/>
            <person name="Liu C."/>
        </authorList>
    </citation>
    <scope>NUCLEOTIDE SEQUENCE [LARGE SCALE GENOMIC DNA]</scope>
    <source>
        <strain evidence="3 4">JCM 4753</strain>
    </source>
</reference>
<keyword evidence="4" id="KW-1185">Reference proteome</keyword>
<evidence type="ECO:0000256" key="1">
    <source>
        <dbReference type="SAM" id="Phobius"/>
    </source>
</evidence>
<feature type="transmembrane region" description="Helical" evidence="1">
    <location>
        <begin position="292"/>
        <end position="313"/>
    </location>
</feature>
<evidence type="ECO:0000313" key="3">
    <source>
        <dbReference type="EMBL" id="MBJ3810844.1"/>
    </source>
</evidence>
<sequence>MPLMPSTWSTRGARALCAGAAVLLASWCAGPVPGARAADAGGSVCSADAGGPVRSADGGGAARAADSGGAWSIAPSAGSGSRPARHDGRPCFYAEGAPGAVLQDTLSVTNPGAAPRTVTLRGAGPAGTGKWLAFARRAVTVPPRTRAEVPFTVTVPSGAAPGDHLGEVVARGGGRDARVAVRLRVSGPALAALTVERVRLDAGAGRISYDLVNRGTTVLAPKVVVRADGMFGELLDRRARQVPRALAPGRRVSLSEPWDAVPALDSVDVRLTVTAAGGVAERASASAWIVPWPAVVGSALGGASVLVGGLVVVRRRRRAEVPSDG</sequence>
<dbReference type="Proteomes" id="UP000634780">
    <property type="component" value="Unassembled WGS sequence"/>
</dbReference>